<dbReference type="Pfam" id="PF04748">
    <property type="entry name" value="Polysacc_deac_2"/>
    <property type="match status" value="1"/>
</dbReference>
<reference evidence="2 3" key="1">
    <citation type="submission" date="2021-03" db="EMBL/GenBank/DDBJ databases">
        <authorList>
            <person name="So Y."/>
        </authorList>
    </citation>
    <scope>NUCLEOTIDE SEQUENCE [LARGE SCALE GENOMIC DNA]</scope>
    <source>
        <strain evidence="2 3">PWR1</strain>
    </source>
</reference>
<sequence length="325" mass="33890">TPPAAATPAPPVAAAPPATAAAPPPSAPEPPPLAAPAAVAARGPARPIPPPDPALLERGRHGMLPRVSADGRTPIRAYGREFDRRDTRPRIGIVVADIGLNATQTEEAIRRLPPAVALALSPYAARPGQAADRARERGMETLISIPMEPTGYPLNDPGERALLTGRPMNENMDSLDWVMTRAQGYVGAIGAVGAMRGERFAALPEALGQVQDVLRGRGLLYLDPRPGAPAPARAWGRSVDIVLDEPAGTRDVIDRRLEDLERLARDRGAALGLAGAATPVLVERLAAWAAGLDARGLVLAPVSVLIRRPEGLAQEGAPVRAASAP</sequence>
<evidence type="ECO:0000313" key="2">
    <source>
        <dbReference type="EMBL" id="MBP0466643.1"/>
    </source>
</evidence>
<feature type="compositionally biased region" description="Pro residues" evidence="1">
    <location>
        <begin position="22"/>
        <end position="34"/>
    </location>
</feature>
<dbReference type="InterPro" id="IPR006837">
    <property type="entry name" value="Divergent_DAC"/>
</dbReference>
<dbReference type="Gene3D" id="3.20.20.370">
    <property type="entry name" value="Glycoside hydrolase/deacetylase"/>
    <property type="match status" value="1"/>
</dbReference>
<gene>
    <name evidence="2" type="ORF">J5Y09_22130</name>
</gene>
<evidence type="ECO:0000256" key="1">
    <source>
        <dbReference type="SAM" id="MobiDB-lite"/>
    </source>
</evidence>
<dbReference type="RefSeq" id="WP_209354030.1">
    <property type="nucleotide sequence ID" value="NZ_JAGIYZ010000032.1"/>
</dbReference>
<protein>
    <submittedName>
        <fullName evidence="2">Divergent polysaccharide deacetylase family protein</fullName>
    </submittedName>
</protein>
<dbReference type="CDD" id="cd10936">
    <property type="entry name" value="CE4_DAC2"/>
    <property type="match status" value="1"/>
</dbReference>
<organism evidence="2 3">
    <name type="scientific">Roseomonas nitratireducens</name>
    <dbReference type="NCBI Taxonomy" id="2820810"/>
    <lineage>
        <taxon>Bacteria</taxon>
        <taxon>Pseudomonadati</taxon>
        <taxon>Pseudomonadota</taxon>
        <taxon>Alphaproteobacteria</taxon>
        <taxon>Acetobacterales</taxon>
        <taxon>Roseomonadaceae</taxon>
        <taxon>Roseomonas</taxon>
    </lineage>
</organism>
<dbReference type="SUPFAM" id="SSF88713">
    <property type="entry name" value="Glycoside hydrolase/deacetylase"/>
    <property type="match status" value="1"/>
</dbReference>
<proteinExistence type="predicted"/>
<feature type="compositionally biased region" description="Pro residues" evidence="1">
    <location>
        <begin position="1"/>
        <end position="14"/>
    </location>
</feature>
<keyword evidence="3" id="KW-1185">Reference proteome</keyword>
<comment type="caution">
    <text evidence="2">The sequence shown here is derived from an EMBL/GenBank/DDBJ whole genome shotgun (WGS) entry which is preliminary data.</text>
</comment>
<name>A0ABS4AZ42_9PROT</name>
<dbReference type="Proteomes" id="UP000680815">
    <property type="component" value="Unassembled WGS sequence"/>
</dbReference>
<feature type="non-terminal residue" evidence="2">
    <location>
        <position position="1"/>
    </location>
</feature>
<evidence type="ECO:0000313" key="3">
    <source>
        <dbReference type="Proteomes" id="UP000680815"/>
    </source>
</evidence>
<dbReference type="PANTHER" id="PTHR30105">
    <property type="entry name" value="UNCHARACTERIZED YIBQ-RELATED"/>
    <property type="match status" value="1"/>
</dbReference>
<accession>A0ABS4AZ42</accession>
<dbReference type="InterPro" id="IPR011330">
    <property type="entry name" value="Glyco_hydro/deAcase_b/a-brl"/>
</dbReference>
<dbReference type="PANTHER" id="PTHR30105:SF2">
    <property type="entry name" value="DIVERGENT POLYSACCHARIDE DEACETYLASE SUPERFAMILY"/>
    <property type="match status" value="1"/>
</dbReference>
<dbReference type="EMBL" id="JAGIYZ010000032">
    <property type="protein sequence ID" value="MBP0466643.1"/>
    <property type="molecule type" value="Genomic_DNA"/>
</dbReference>
<feature type="region of interest" description="Disordered" evidence="1">
    <location>
        <begin position="1"/>
        <end position="70"/>
    </location>
</feature>
<feature type="compositionally biased region" description="Low complexity" evidence="1">
    <location>
        <begin position="35"/>
        <end position="45"/>
    </location>
</feature>